<reference evidence="1" key="1">
    <citation type="journal article" date="2020" name="Nature">
        <title>Giant virus diversity and host interactions through global metagenomics.</title>
        <authorList>
            <person name="Schulz F."/>
            <person name="Roux S."/>
            <person name="Paez-Espino D."/>
            <person name="Jungbluth S."/>
            <person name="Walsh D.A."/>
            <person name="Denef V.J."/>
            <person name="McMahon K.D."/>
            <person name="Konstantinidis K.T."/>
            <person name="Eloe-Fadrosh E.A."/>
            <person name="Kyrpides N.C."/>
            <person name="Woyke T."/>
        </authorList>
    </citation>
    <scope>NUCLEOTIDE SEQUENCE</scope>
    <source>
        <strain evidence="1">GVMAG-S-3300013006-158</strain>
    </source>
</reference>
<organism evidence="1">
    <name type="scientific">viral metagenome</name>
    <dbReference type="NCBI Taxonomy" id="1070528"/>
    <lineage>
        <taxon>unclassified sequences</taxon>
        <taxon>metagenomes</taxon>
        <taxon>organismal metagenomes</taxon>
    </lineage>
</organism>
<dbReference type="AlphaFoldDB" id="A0A6C0KNA0"/>
<sequence>MSTSSNLSLFIDVGGDRYYLGSDKPIDLAYGSRNQFLKTFTQPTNNDQKKRRIEDLLRKYMYYSNGTRTYSFDNNEDKQELIDILKKRSKQLIQSNEFSSSLLKNASFQRVLLNLQDIIQELEGSSLKSTTPTNTKNLEFIRSLSKERIAQLILELSWYLLHPDKVPRDVSREWATVIQKLDQLRVADFVDRIHKIEQDKKIEPLGSPLNYFQRINVGKAAASANALEEAVRMATYIQDDTLHDSLKERLKVLLDILQAKKYLDTSLPKNKAGLSNINASTIKKLENQLGSNPFAENEPALALAPEQKGGANKIIDRKWNVAMQPLFTYFKGTFDPVYGFIDETVREWNRTTKNRNIIPSVLLLLHLCQQIHPSESSEGGLPTYGVYRIDNIPSTLLSYVNHLLKQTDAYATAMPDEEKNAFKEQIIKLPNVRLTTLLSPSATPTAFKDPESFPYIQLCTVGGNITIPSKETFLDSDHPKLTEQAHIAVTDFFRPECLYVIVTKGSQTRDALPTHAHTIDFTKVDVEDTTIPIETLPDTYFSTKHTETELYLENLVELKEYVYCNDAELALSILIAYKDRMSM</sequence>
<evidence type="ECO:0000313" key="1">
    <source>
        <dbReference type="EMBL" id="QHU18753.1"/>
    </source>
</evidence>
<accession>A0A6C0KNA0</accession>
<protein>
    <submittedName>
        <fullName evidence="1">Uncharacterized protein</fullName>
    </submittedName>
</protein>
<proteinExistence type="predicted"/>
<dbReference type="EMBL" id="MN740937">
    <property type="protein sequence ID" value="QHU18753.1"/>
    <property type="molecule type" value="Genomic_DNA"/>
</dbReference>
<name>A0A6C0KNA0_9ZZZZ</name>